<dbReference type="InterPro" id="IPR006311">
    <property type="entry name" value="TAT_signal"/>
</dbReference>
<evidence type="ECO:0000313" key="2">
    <source>
        <dbReference type="EMBL" id="QEG40056.1"/>
    </source>
</evidence>
<organism evidence="2 3">
    <name type="scientific">Roseimaritima ulvae</name>
    <dbReference type="NCBI Taxonomy" id="980254"/>
    <lineage>
        <taxon>Bacteria</taxon>
        <taxon>Pseudomonadati</taxon>
        <taxon>Planctomycetota</taxon>
        <taxon>Planctomycetia</taxon>
        <taxon>Pirellulales</taxon>
        <taxon>Pirellulaceae</taxon>
        <taxon>Roseimaritima</taxon>
    </lineage>
</organism>
<keyword evidence="3" id="KW-1185">Reference proteome</keyword>
<proteinExistence type="predicted"/>
<dbReference type="AlphaFoldDB" id="A0A5B9QSN8"/>
<name>A0A5B9QSN8_9BACT</name>
<accession>A0A5B9QSN8</accession>
<evidence type="ECO:0000313" key="3">
    <source>
        <dbReference type="Proteomes" id="UP000325286"/>
    </source>
</evidence>
<keyword evidence="1" id="KW-0732">Signal</keyword>
<feature type="signal peptide" evidence="1">
    <location>
        <begin position="1"/>
        <end position="29"/>
    </location>
</feature>
<reference evidence="2 3" key="1">
    <citation type="submission" date="2019-08" db="EMBL/GenBank/DDBJ databases">
        <title>Deep-cultivation of Planctomycetes and their phenomic and genomic characterization uncovers novel biology.</title>
        <authorList>
            <person name="Wiegand S."/>
            <person name="Jogler M."/>
            <person name="Boedeker C."/>
            <person name="Pinto D."/>
            <person name="Vollmers J."/>
            <person name="Rivas-Marin E."/>
            <person name="Kohn T."/>
            <person name="Peeters S.H."/>
            <person name="Heuer A."/>
            <person name="Rast P."/>
            <person name="Oberbeckmann S."/>
            <person name="Bunk B."/>
            <person name="Jeske O."/>
            <person name="Meyerdierks A."/>
            <person name="Storesund J.E."/>
            <person name="Kallscheuer N."/>
            <person name="Luecker S."/>
            <person name="Lage O.M."/>
            <person name="Pohl T."/>
            <person name="Merkel B.J."/>
            <person name="Hornburger P."/>
            <person name="Mueller R.-W."/>
            <person name="Bruemmer F."/>
            <person name="Labrenz M."/>
            <person name="Spormann A.M."/>
            <person name="Op den Camp H."/>
            <person name="Overmann J."/>
            <person name="Amann R."/>
            <person name="Jetten M.S.M."/>
            <person name="Mascher T."/>
            <person name="Medema M.H."/>
            <person name="Devos D.P."/>
            <person name="Kaster A.-K."/>
            <person name="Ovreas L."/>
            <person name="Rohde M."/>
            <person name="Galperin M.Y."/>
            <person name="Jogler C."/>
        </authorList>
    </citation>
    <scope>NUCLEOTIDE SEQUENCE [LARGE SCALE GENOMIC DNA]</scope>
    <source>
        <strain evidence="2 3">UC8</strain>
    </source>
</reference>
<protein>
    <recommendedName>
        <fullName evidence="4">Secreted protein</fullName>
    </recommendedName>
</protein>
<gene>
    <name evidence="2" type="ORF">UC8_20600</name>
</gene>
<dbReference type="SUPFAM" id="SSF82171">
    <property type="entry name" value="DPP6 N-terminal domain-like"/>
    <property type="match status" value="1"/>
</dbReference>
<evidence type="ECO:0008006" key="4">
    <source>
        <dbReference type="Google" id="ProtNLM"/>
    </source>
</evidence>
<dbReference type="KEGG" id="rul:UC8_20600"/>
<sequence length="426" mass="48408" precursor="true">MNASLSRRRTLKSLAATASLPLAGRPAIAQSGESLPPVRTITKGPQKHWFGYYDKLEFDPSNRYVLSNQVPFEHRTPKADDVIRVGMVDTQDNDRWIPLGSSRAWGWQQGCMLQWRPKSASEIVWNDRQGDRHVCHVMDTKTRKRRTLPRPVYALSGDGRWAITADFSRIQRMRPGYGYVGLEDACAAQRAPEESGVWKMDMDTGESTLIFSLADAARIDHLGKPLDDKWHYFNHLLVSPDSSRFIVLHRWRNSSGDGPDANPVGGFTTRMFTVAMDGSERYILDPSGYTSHFIWRDAKHICAWTRPAGRRDAFYLFKDQTDQIEVVGEGVMTKNGHNTYVPHTDNEWILNDTYPQGASREQSPYLYHVPSNRRVPLGHFHSPPVYRGEWRCDTHPRNSNDGKTVAIDSPHADGRQVHLIDISGIV</sequence>
<dbReference type="EMBL" id="CP042914">
    <property type="protein sequence ID" value="QEG40056.1"/>
    <property type="molecule type" value="Genomic_DNA"/>
</dbReference>
<feature type="chain" id="PRO_5023020702" description="Secreted protein" evidence="1">
    <location>
        <begin position="30"/>
        <end position="426"/>
    </location>
</feature>
<dbReference type="Proteomes" id="UP000325286">
    <property type="component" value="Chromosome"/>
</dbReference>
<evidence type="ECO:0000256" key="1">
    <source>
        <dbReference type="SAM" id="SignalP"/>
    </source>
</evidence>
<dbReference type="PROSITE" id="PS51318">
    <property type="entry name" value="TAT"/>
    <property type="match status" value="1"/>
</dbReference>
<dbReference type="RefSeq" id="WP_238388849.1">
    <property type="nucleotide sequence ID" value="NZ_CP042914.1"/>
</dbReference>